<dbReference type="PANTHER" id="PTHR46182:SF2">
    <property type="entry name" value="FI19480P1"/>
    <property type="match status" value="1"/>
</dbReference>
<accession>A0A8I2KMF4</accession>
<dbReference type="EMBL" id="CP137578">
    <property type="protein sequence ID" value="WOX28196.1"/>
    <property type="molecule type" value="Genomic_DNA"/>
</dbReference>
<evidence type="ECO:0000313" key="2">
    <source>
        <dbReference type="EMBL" id="NLR21651.1"/>
    </source>
</evidence>
<protein>
    <submittedName>
        <fullName evidence="2">DUF1566 domain-containing protein</fullName>
    </submittedName>
</protein>
<dbReference type="Proteomes" id="UP001304419">
    <property type="component" value="Chromosome 1"/>
</dbReference>
<dbReference type="Pfam" id="PF22352">
    <property type="entry name" value="K319L-like_PKD"/>
    <property type="match status" value="2"/>
</dbReference>
<dbReference type="Gene3D" id="2.60.40.10">
    <property type="entry name" value="Immunoglobulins"/>
    <property type="match status" value="3"/>
</dbReference>
<dbReference type="Pfam" id="PF07603">
    <property type="entry name" value="Lcl_C"/>
    <property type="match status" value="1"/>
</dbReference>
<dbReference type="InterPro" id="IPR013783">
    <property type="entry name" value="Ig-like_fold"/>
</dbReference>
<proteinExistence type="predicted"/>
<keyword evidence="5" id="KW-1185">Reference proteome</keyword>
<dbReference type="RefSeq" id="WP_039492774.1">
    <property type="nucleotide sequence ID" value="NZ_CBCSDF010000015.1"/>
</dbReference>
<feature type="domain" description="Lcl C-terminal" evidence="1">
    <location>
        <begin position="390"/>
        <end position="559"/>
    </location>
</feature>
<dbReference type="InterPro" id="IPR011460">
    <property type="entry name" value="Lcl_C"/>
</dbReference>
<reference evidence="2" key="1">
    <citation type="submission" date="2019-10" db="EMBL/GenBank/DDBJ databases">
        <authorList>
            <person name="Paulsen S."/>
        </authorList>
    </citation>
    <scope>NUCLEOTIDE SEQUENCE</scope>
    <source>
        <strain evidence="2">LMG 19692</strain>
    </source>
</reference>
<dbReference type="PROSITE" id="PS51257">
    <property type="entry name" value="PROKAR_LIPOPROTEIN"/>
    <property type="match status" value="1"/>
</dbReference>
<name>A0A8I2KMF4_9GAMM</name>
<sequence length="561" mass="59428">MNAFKGSWVVLALILTGCGGGSGSDEPSQVSASVNAGADVQVTEKTEVTLNAQASPAGGTFNWQVISGANVSEFPITEQQAAFVAPDIKADVNLLIQVDYVAPDGSLASDQVTVAIKSNNQLPIPSISQTAPETLPAKYKDTIVLSGAGSSDPDENGQVVAYQWQQVSGPTTIQPTGLNTATLSFVHPLLASSQASIWQLTVTDDEGGQASTQFTLGLLANSDVVVADAGSDQQVQEFDEVTLDGSNSDTVSGQKQCVWRQVTSGTQIALSSVTGCSTTFNAPDQNILSQVEFELTVTDSQNRSATDTVRIDIEKKPLGKLNDSGQTACYNNTDAITCSMTQFTAQDAQRGRDNFASQVAKEGSGRAGFDFTKLNRFADELPDDATDFACVRDNVTGLIWEVKEASSGTLPNTSSRNAQNSYTWYVEVDGAIAEGSVQAAANTTCPQDSHCGIQALIDEVNNPAVGEQSYCGGNNWRLPTYMELLGLLDYGSASTAVIDEALFPNLPSTTTLGHRYYWTLQSSLDGTGGTLRRAYVVDMDTGNDFAVEKSSSAFVRLVRNP</sequence>
<dbReference type="InterPro" id="IPR029865">
    <property type="entry name" value="KIAA0319-like"/>
</dbReference>
<evidence type="ECO:0000313" key="3">
    <source>
        <dbReference type="EMBL" id="WOX28196.1"/>
    </source>
</evidence>
<dbReference type="EMBL" id="WEIA01000005">
    <property type="protein sequence ID" value="NLR21651.1"/>
    <property type="molecule type" value="Genomic_DNA"/>
</dbReference>
<dbReference type="GO" id="GO:0031410">
    <property type="term" value="C:cytoplasmic vesicle"/>
    <property type="evidence" value="ECO:0007669"/>
    <property type="project" value="TreeGrafter"/>
</dbReference>
<evidence type="ECO:0000313" key="5">
    <source>
        <dbReference type="Proteomes" id="UP001304419"/>
    </source>
</evidence>
<dbReference type="AlphaFoldDB" id="A0A8I2KMF4"/>
<evidence type="ECO:0000313" key="4">
    <source>
        <dbReference type="Proteomes" id="UP000646877"/>
    </source>
</evidence>
<dbReference type="PANTHER" id="PTHR46182">
    <property type="entry name" value="FI19480P1"/>
    <property type="match status" value="1"/>
</dbReference>
<organism evidence="2 4">
    <name type="scientific">Pseudoalteromonas maricaloris</name>
    <dbReference type="NCBI Taxonomy" id="184924"/>
    <lineage>
        <taxon>Bacteria</taxon>
        <taxon>Pseudomonadati</taxon>
        <taxon>Pseudomonadota</taxon>
        <taxon>Gammaproteobacteria</taxon>
        <taxon>Alteromonadales</taxon>
        <taxon>Pseudoalteromonadaceae</taxon>
        <taxon>Pseudoalteromonas</taxon>
    </lineage>
</organism>
<dbReference type="Proteomes" id="UP000646877">
    <property type="component" value="Unassembled WGS sequence"/>
</dbReference>
<evidence type="ECO:0000259" key="1">
    <source>
        <dbReference type="Pfam" id="PF07603"/>
    </source>
</evidence>
<reference evidence="3 5" key="2">
    <citation type="submission" date="2023-10" db="EMBL/GenBank/DDBJ databases">
        <title>To unveil natural product biosynthetic capacity in Pseudoalteromonas.</title>
        <authorList>
            <person name="Wang J."/>
        </authorList>
    </citation>
    <scope>NUCLEOTIDE SEQUENCE [LARGE SCALE GENOMIC DNA]</scope>
    <source>
        <strain evidence="3 5">DSM 15914</strain>
    </source>
</reference>
<gene>
    <name evidence="2" type="ORF">F9Y85_10025</name>
    <name evidence="3" type="ORF">R5H13_16430</name>
</gene>
<dbReference type="GO" id="GO:0016020">
    <property type="term" value="C:membrane"/>
    <property type="evidence" value="ECO:0007669"/>
    <property type="project" value="TreeGrafter"/>
</dbReference>